<name>A0ACC1J9N0_9FUNG</name>
<organism evidence="1 2">
    <name type="scientific">Linderina macrospora</name>
    <dbReference type="NCBI Taxonomy" id="4868"/>
    <lineage>
        <taxon>Eukaryota</taxon>
        <taxon>Fungi</taxon>
        <taxon>Fungi incertae sedis</taxon>
        <taxon>Zoopagomycota</taxon>
        <taxon>Kickxellomycotina</taxon>
        <taxon>Kickxellomycetes</taxon>
        <taxon>Kickxellales</taxon>
        <taxon>Kickxellaceae</taxon>
        <taxon>Linderina</taxon>
    </lineage>
</organism>
<evidence type="ECO:0000313" key="1">
    <source>
        <dbReference type="EMBL" id="KAJ1943216.1"/>
    </source>
</evidence>
<proteinExistence type="predicted"/>
<comment type="caution">
    <text evidence="1">The sequence shown here is derived from an EMBL/GenBank/DDBJ whole genome shotgun (WGS) entry which is preliminary data.</text>
</comment>
<evidence type="ECO:0000313" key="2">
    <source>
        <dbReference type="Proteomes" id="UP001150603"/>
    </source>
</evidence>
<dbReference type="Proteomes" id="UP001150603">
    <property type="component" value="Unassembled WGS sequence"/>
</dbReference>
<reference evidence="1" key="1">
    <citation type="submission" date="2022-07" db="EMBL/GenBank/DDBJ databases">
        <title>Phylogenomic reconstructions and comparative analyses of Kickxellomycotina fungi.</title>
        <authorList>
            <person name="Reynolds N.K."/>
            <person name="Stajich J.E."/>
            <person name="Barry K."/>
            <person name="Grigoriev I.V."/>
            <person name="Crous P."/>
            <person name="Smith M.E."/>
        </authorList>
    </citation>
    <scope>NUCLEOTIDE SEQUENCE</scope>
    <source>
        <strain evidence="1">NRRL 5244</strain>
    </source>
</reference>
<protein>
    <submittedName>
        <fullName evidence="1">Zinc resistance conferring protein</fullName>
    </submittedName>
</protein>
<gene>
    <name evidence="1" type="primary">ZRC1</name>
    <name evidence="1" type="ORF">FBU59_002979</name>
</gene>
<keyword evidence="2" id="KW-1185">Reference proteome</keyword>
<sequence length="552" mass="59684">MVKLSRSAKVGIMLSLSSAMFFVELIVGILAGSITLVADSFHMLNDVLGMVIALWAIKLAKSDKATPNNTYGWQRAEILGALTNGVLLLGLCLTIYIDAIQRFIQIEEVRNPKLVMIVGCIGLTFNIESLVGEEDSLITGSPVYGTIEGAGQAEGVGASTSQLHHMAIDNKSIIGVPHPTYTQQAIIKSAHQIKHSEIESIAESSGRGISGVPQDAHSHKHNEDHDHAHDHTHGKKSKQHDHDPSQSGGHLNMQGVWVHVFGDCITNIAVIISGLVIWKAEGHWRFYFDPAMSILINTLVVAVTLPLVKSASFILLNGVPNTIDLEALRRDLRSIPNVLNIHDLHVWQLSDTKYVSSVHVLIDRPTTYQCIHNSNSSSEVDMGEGKDMDVAAGKSHDHQDKKTKSARLVTRRSSRGLLRSPANVDMDCVYMEVAAHVKRVMHRYGIHSATIQPEFVVGQSVSVATTKAPNSTHEDLNEFEGREGSIFSRVAIVPEDEDGAAEGSGPAGRPRRSSATIGPCLLSCRNGACLPGSCCPGEVPIKVVPGTSPTQE</sequence>
<accession>A0ACC1J9N0</accession>
<dbReference type="EMBL" id="JANBPW010001761">
    <property type="protein sequence ID" value="KAJ1943216.1"/>
    <property type="molecule type" value="Genomic_DNA"/>
</dbReference>